<dbReference type="Proteomes" id="UP000024816">
    <property type="component" value="Unassembled WGS sequence"/>
</dbReference>
<dbReference type="Pfam" id="PF01814">
    <property type="entry name" value="Hemerythrin"/>
    <property type="match status" value="1"/>
</dbReference>
<dbReference type="PATRIC" id="fig|1280952.3.peg.784"/>
<evidence type="ECO:0000313" key="2">
    <source>
        <dbReference type="EMBL" id="KCZ90347.1"/>
    </source>
</evidence>
<protein>
    <recommendedName>
        <fullName evidence="1">Hemerythrin-like domain-containing protein</fullName>
    </recommendedName>
</protein>
<feature type="domain" description="Hemerythrin-like" evidence="1">
    <location>
        <begin position="26"/>
        <end position="155"/>
    </location>
</feature>
<dbReference type="AlphaFoldDB" id="A0A059FIB0"/>
<dbReference type="EMBL" id="ARYJ01000002">
    <property type="protein sequence ID" value="KCZ90347.1"/>
    <property type="molecule type" value="Genomic_DNA"/>
</dbReference>
<accession>A0A059FIB0</accession>
<evidence type="ECO:0000313" key="3">
    <source>
        <dbReference type="Proteomes" id="UP000024816"/>
    </source>
</evidence>
<dbReference type="Gene3D" id="1.20.120.520">
    <property type="entry name" value="nmb1532 protein domain like"/>
    <property type="match status" value="1"/>
</dbReference>
<proteinExistence type="predicted"/>
<dbReference type="RefSeq" id="WP_035578474.1">
    <property type="nucleotide sequence ID" value="NZ_ARYJ01000002.1"/>
</dbReference>
<dbReference type="eggNOG" id="COG2846">
    <property type="taxonomic scope" value="Bacteria"/>
</dbReference>
<comment type="caution">
    <text evidence="2">The sequence shown here is derived from an EMBL/GenBank/DDBJ whole genome shotgun (WGS) entry which is preliminary data.</text>
</comment>
<name>A0A059FIB0_9PROT</name>
<sequence>MDNAGEFKPIEPIPHDLLREPLIWFFAEHYRHRDVCARLIDLSQSIVFDDVALRDVYVFLDRDLPLHVIDEEDDLFPLLRRRCEPDDQIEKVLGMLSAEHANDMMDAAAVRALVARALAEQSGLASFAEARSTIEPFCQQQKRHIAMENAVVLPIARHRLNEADLISLGQRLAARRGLGDPFKSVP</sequence>
<dbReference type="STRING" id="1280952.HJA_03931"/>
<gene>
    <name evidence="2" type="ORF">HJA_03931</name>
</gene>
<keyword evidence="3" id="KW-1185">Reference proteome</keyword>
<reference evidence="2 3" key="1">
    <citation type="journal article" date="2014" name="Antonie Van Leeuwenhoek">
        <title>Hyphomonas beringensis sp. nov. and Hyphomonas chukchiensis sp. nov., isolated from surface seawater of the Bering Sea and Chukchi Sea.</title>
        <authorList>
            <person name="Li C."/>
            <person name="Lai Q."/>
            <person name="Li G."/>
            <person name="Dong C."/>
            <person name="Wang J."/>
            <person name="Liao Y."/>
            <person name="Shao Z."/>
        </authorList>
    </citation>
    <scope>NUCLEOTIDE SEQUENCE [LARGE SCALE GENOMIC DNA]</scope>
    <source>
        <strain evidence="2 3">VP2</strain>
    </source>
</reference>
<dbReference type="OrthoDB" id="7619676at2"/>
<evidence type="ECO:0000259" key="1">
    <source>
        <dbReference type="Pfam" id="PF01814"/>
    </source>
</evidence>
<organism evidence="2 3">
    <name type="scientific">Hyphomonas jannaschiana VP2</name>
    <dbReference type="NCBI Taxonomy" id="1280952"/>
    <lineage>
        <taxon>Bacteria</taxon>
        <taxon>Pseudomonadati</taxon>
        <taxon>Pseudomonadota</taxon>
        <taxon>Alphaproteobacteria</taxon>
        <taxon>Hyphomonadales</taxon>
        <taxon>Hyphomonadaceae</taxon>
        <taxon>Hyphomonas</taxon>
    </lineage>
</organism>
<dbReference type="InterPro" id="IPR012312">
    <property type="entry name" value="Hemerythrin-like"/>
</dbReference>